<organism evidence="11 12">
    <name type="scientific">Brevibacillus fluminis</name>
    <dbReference type="NCBI Taxonomy" id="511487"/>
    <lineage>
        <taxon>Bacteria</taxon>
        <taxon>Bacillati</taxon>
        <taxon>Bacillota</taxon>
        <taxon>Bacilli</taxon>
        <taxon>Bacillales</taxon>
        <taxon>Paenibacillaceae</taxon>
        <taxon>Brevibacillus</taxon>
    </lineage>
</organism>
<comment type="caution">
    <text evidence="11">The sequence shown here is derived from an EMBL/GenBank/DDBJ whole genome shotgun (WGS) entry which is preliminary data.</text>
</comment>
<evidence type="ECO:0000259" key="10">
    <source>
        <dbReference type="PROSITE" id="PS50928"/>
    </source>
</evidence>
<evidence type="ECO:0000313" key="12">
    <source>
        <dbReference type="Proteomes" id="UP000271031"/>
    </source>
</evidence>
<dbReference type="Proteomes" id="UP000271031">
    <property type="component" value="Unassembled WGS sequence"/>
</dbReference>
<feature type="domain" description="ABC transmembrane type-1" evidence="10">
    <location>
        <begin position="86"/>
        <end position="379"/>
    </location>
</feature>
<evidence type="ECO:0000256" key="2">
    <source>
        <dbReference type="ARBA" id="ARBA00010072"/>
    </source>
</evidence>
<keyword evidence="12" id="KW-1185">Reference proteome</keyword>
<evidence type="ECO:0000256" key="8">
    <source>
        <dbReference type="ARBA" id="ARBA00023136"/>
    </source>
</evidence>
<evidence type="ECO:0000256" key="4">
    <source>
        <dbReference type="ARBA" id="ARBA00022475"/>
    </source>
</evidence>
<dbReference type="PANTHER" id="PTHR30614:SF37">
    <property type="entry name" value="AMINO-ACID ABC TRANSPORTER PERMEASE PROTEIN YHDX-RELATED"/>
    <property type="match status" value="1"/>
</dbReference>
<dbReference type="EMBL" id="RHHQ01000014">
    <property type="protein sequence ID" value="RNB85456.1"/>
    <property type="molecule type" value="Genomic_DNA"/>
</dbReference>
<dbReference type="CDD" id="cd06261">
    <property type="entry name" value="TM_PBP2"/>
    <property type="match status" value="1"/>
</dbReference>
<dbReference type="InterPro" id="IPR035906">
    <property type="entry name" value="MetI-like_sf"/>
</dbReference>
<evidence type="ECO:0000256" key="1">
    <source>
        <dbReference type="ARBA" id="ARBA00004651"/>
    </source>
</evidence>
<dbReference type="SUPFAM" id="SSF161098">
    <property type="entry name" value="MetI-like"/>
    <property type="match status" value="2"/>
</dbReference>
<dbReference type="PROSITE" id="PS50928">
    <property type="entry name" value="ABC_TM1"/>
    <property type="match status" value="1"/>
</dbReference>
<dbReference type="InterPro" id="IPR010065">
    <property type="entry name" value="AA_ABC_transptr_permease_3TM"/>
</dbReference>
<evidence type="ECO:0000256" key="7">
    <source>
        <dbReference type="ARBA" id="ARBA00022989"/>
    </source>
</evidence>
<dbReference type="GO" id="GO:0043190">
    <property type="term" value="C:ATP-binding cassette (ABC) transporter complex"/>
    <property type="evidence" value="ECO:0007669"/>
    <property type="project" value="InterPro"/>
</dbReference>
<dbReference type="GO" id="GO:0022857">
    <property type="term" value="F:transmembrane transporter activity"/>
    <property type="evidence" value="ECO:0007669"/>
    <property type="project" value="InterPro"/>
</dbReference>
<feature type="transmembrane region" description="Helical" evidence="9">
    <location>
        <begin position="254"/>
        <end position="276"/>
    </location>
</feature>
<protein>
    <submittedName>
        <fullName evidence="11">ABC transporter permease subunit</fullName>
    </submittedName>
</protein>
<dbReference type="InterPro" id="IPR043429">
    <property type="entry name" value="ArtM/GltK/GlnP/TcyL/YhdX-like"/>
</dbReference>
<proteinExistence type="inferred from homology"/>
<sequence length="391" mass="42897">MQSITKEKTPFWRNKRIVPTLLQALFLILIVSTIAYFFLNSVQGLKKIGITLGFHFLTSNASFSISDTLIDFSPSDSYGKAMLVGLLNTLKVSVLGIIFSILIGLIIGIARLSTNGLARLFAATYIEIFRNIPLLVQITMLYLVVFLPLPRIENSIHFFDIAYLSNRGNAIPWFAVHSGWGVWLVLLIFGLFLARYIWKVRIAKQMETGVRAFSMLWGAGATIFVFLIAFVITGQSPLSISVPVINGKSFSGGYVISSEFASILLGLITYTSAFIAEIVRGGILAVPKGQTEAAKALGLKKSTILRLIILPQANRIIIPPATSQLLNLIKNSSLAVAVGYSDLFSVGNTIINQTGRAIEMIALIGGVYLALSLLTSLLMNMFNKHYQLIER</sequence>
<dbReference type="GO" id="GO:0006865">
    <property type="term" value="P:amino acid transport"/>
    <property type="evidence" value="ECO:0007669"/>
    <property type="project" value="UniProtKB-KW"/>
</dbReference>
<feature type="transmembrane region" description="Helical" evidence="9">
    <location>
        <begin position="170"/>
        <end position="194"/>
    </location>
</feature>
<evidence type="ECO:0000256" key="9">
    <source>
        <dbReference type="RuleBase" id="RU363032"/>
    </source>
</evidence>
<dbReference type="InterPro" id="IPR000515">
    <property type="entry name" value="MetI-like"/>
</dbReference>
<dbReference type="NCBIfam" id="TIGR01726">
    <property type="entry name" value="HEQRo_perm_3TM"/>
    <property type="match status" value="1"/>
</dbReference>
<evidence type="ECO:0000256" key="3">
    <source>
        <dbReference type="ARBA" id="ARBA00022448"/>
    </source>
</evidence>
<evidence type="ECO:0000313" key="11">
    <source>
        <dbReference type="EMBL" id="RNB85456.1"/>
    </source>
</evidence>
<feature type="transmembrane region" description="Helical" evidence="9">
    <location>
        <begin position="360"/>
        <end position="382"/>
    </location>
</feature>
<accession>A0A3M8DBT7</accession>
<keyword evidence="5 9" id="KW-0812">Transmembrane</keyword>
<feature type="transmembrane region" description="Helical" evidence="9">
    <location>
        <begin position="215"/>
        <end position="234"/>
    </location>
</feature>
<comment type="subcellular location">
    <subcellularLocation>
        <location evidence="1 9">Cell membrane</location>
        <topology evidence="1 9">Multi-pass membrane protein</topology>
    </subcellularLocation>
</comment>
<feature type="transmembrane region" description="Helical" evidence="9">
    <location>
        <begin position="21"/>
        <end position="39"/>
    </location>
</feature>
<dbReference type="PANTHER" id="PTHR30614">
    <property type="entry name" value="MEMBRANE COMPONENT OF AMINO ACID ABC TRANSPORTER"/>
    <property type="match status" value="1"/>
</dbReference>
<comment type="similarity">
    <text evidence="2">Belongs to the binding-protein-dependent transport system permease family. HisMQ subfamily.</text>
</comment>
<name>A0A3M8DBT7_9BACL</name>
<dbReference type="Gene3D" id="1.10.3720.10">
    <property type="entry name" value="MetI-like"/>
    <property type="match status" value="1"/>
</dbReference>
<dbReference type="Pfam" id="PF00528">
    <property type="entry name" value="BPD_transp_1"/>
    <property type="match status" value="1"/>
</dbReference>
<keyword evidence="6" id="KW-0029">Amino-acid transport</keyword>
<keyword evidence="7 9" id="KW-1133">Transmembrane helix</keyword>
<feature type="transmembrane region" description="Helical" evidence="9">
    <location>
        <begin position="132"/>
        <end position="150"/>
    </location>
</feature>
<dbReference type="RefSeq" id="WP_122919461.1">
    <property type="nucleotide sequence ID" value="NZ_RHHQ01000014.1"/>
</dbReference>
<reference evidence="11 12" key="1">
    <citation type="submission" date="2018-10" db="EMBL/GenBank/DDBJ databases">
        <title>Phylogenomics of Brevibacillus.</title>
        <authorList>
            <person name="Dunlap C."/>
        </authorList>
    </citation>
    <scope>NUCLEOTIDE SEQUENCE [LARGE SCALE GENOMIC DNA]</scope>
    <source>
        <strain evidence="11 12">JCM 15716</strain>
    </source>
</reference>
<dbReference type="OrthoDB" id="9805999at2"/>
<keyword evidence="8 9" id="KW-0472">Membrane</keyword>
<evidence type="ECO:0000256" key="6">
    <source>
        <dbReference type="ARBA" id="ARBA00022970"/>
    </source>
</evidence>
<gene>
    <name evidence="11" type="ORF">EDM56_18805</name>
</gene>
<evidence type="ECO:0000256" key="5">
    <source>
        <dbReference type="ARBA" id="ARBA00022692"/>
    </source>
</evidence>
<keyword evidence="4" id="KW-1003">Cell membrane</keyword>
<feature type="transmembrane region" description="Helical" evidence="9">
    <location>
        <begin position="92"/>
        <end position="112"/>
    </location>
</feature>
<keyword evidence="3 9" id="KW-0813">Transport</keyword>
<dbReference type="AlphaFoldDB" id="A0A3M8DBT7"/>